<keyword evidence="5" id="KW-0805">Transcription regulation</keyword>
<keyword evidence="7" id="KW-0804">Transcription</keyword>
<feature type="domain" description="HTH araC/xylS-type" evidence="9">
    <location>
        <begin position="333"/>
        <end position="431"/>
    </location>
</feature>
<evidence type="ECO:0000256" key="1">
    <source>
        <dbReference type="ARBA" id="ARBA00004496"/>
    </source>
</evidence>
<dbReference type="PROSITE" id="PS50110">
    <property type="entry name" value="RESPONSE_REGULATORY"/>
    <property type="match status" value="1"/>
</dbReference>
<dbReference type="HOGENOM" id="CLU_000445_5_0_9"/>
<dbReference type="SMART" id="SM00342">
    <property type="entry name" value="HTH_ARAC"/>
    <property type="match status" value="1"/>
</dbReference>
<dbReference type="EMBL" id="CP003122">
    <property type="protein sequence ID" value="AFJ25288.1"/>
    <property type="molecule type" value="Genomic_DNA"/>
</dbReference>
<dbReference type="GO" id="GO:0003700">
    <property type="term" value="F:DNA-binding transcription factor activity"/>
    <property type="evidence" value="ECO:0007669"/>
    <property type="project" value="InterPro"/>
</dbReference>
<dbReference type="GO" id="GO:0000160">
    <property type="term" value="P:phosphorelay signal transduction system"/>
    <property type="evidence" value="ECO:0007669"/>
    <property type="project" value="UniProtKB-KW"/>
</dbReference>
<dbReference type="PROSITE" id="PS01124">
    <property type="entry name" value="HTH_ARAC_FAMILY_2"/>
    <property type="match status" value="1"/>
</dbReference>
<dbReference type="InterPro" id="IPR009057">
    <property type="entry name" value="Homeodomain-like_sf"/>
</dbReference>
<keyword evidence="2" id="KW-0963">Cytoplasm</keyword>
<keyword evidence="4" id="KW-0902">Two-component regulatory system</keyword>
<dbReference type="STRING" id="1114965.Spaf_0265"/>
<dbReference type="InterPro" id="IPR018062">
    <property type="entry name" value="HTH_AraC-typ_CS"/>
</dbReference>
<dbReference type="eggNOG" id="COG4753">
    <property type="taxonomic scope" value="Bacteria"/>
</dbReference>
<keyword evidence="3 8" id="KW-0597">Phosphoprotein</keyword>
<accession>I1ZJR4</accession>
<dbReference type="SMART" id="SM00448">
    <property type="entry name" value="REC"/>
    <property type="match status" value="1"/>
</dbReference>
<dbReference type="PATRIC" id="fig|1114965.3.peg.257"/>
<evidence type="ECO:0000259" key="9">
    <source>
        <dbReference type="PROSITE" id="PS01124"/>
    </source>
</evidence>
<evidence type="ECO:0000256" key="8">
    <source>
        <dbReference type="PROSITE-ProRule" id="PRU00169"/>
    </source>
</evidence>
<evidence type="ECO:0000256" key="2">
    <source>
        <dbReference type="ARBA" id="ARBA00022490"/>
    </source>
</evidence>
<dbReference type="PANTHER" id="PTHR42713:SF3">
    <property type="entry name" value="TRANSCRIPTIONAL REGULATORY PROTEIN HPTR"/>
    <property type="match status" value="1"/>
</dbReference>
<dbReference type="eggNOG" id="COG2169">
    <property type="taxonomic scope" value="Bacteria"/>
</dbReference>
<gene>
    <name evidence="11" type="ORF">Spaf_0265</name>
</gene>
<proteinExistence type="predicted"/>
<dbReference type="Gene3D" id="1.10.10.60">
    <property type="entry name" value="Homeodomain-like"/>
    <property type="match status" value="2"/>
</dbReference>
<dbReference type="PRINTS" id="PR00032">
    <property type="entry name" value="HTHARAC"/>
</dbReference>
<dbReference type="PANTHER" id="PTHR42713">
    <property type="entry name" value="HISTIDINE KINASE-RELATED"/>
    <property type="match status" value="1"/>
</dbReference>
<comment type="subcellular location">
    <subcellularLocation>
        <location evidence="1">Cytoplasm</location>
    </subcellularLocation>
</comment>
<dbReference type="InterPro" id="IPR051552">
    <property type="entry name" value="HptR"/>
</dbReference>
<dbReference type="SUPFAM" id="SSF52172">
    <property type="entry name" value="CheY-like"/>
    <property type="match status" value="1"/>
</dbReference>
<protein>
    <submittedName>
        <fullName evidence="11">DNA-binding response regulator</fullName>
    </submittedName>
</protein>
<dbReference type="InterPro" id="IPR018060">
    <property type="entry name" value="HTH_AraC"/>
</dbReference>
<dbReference type="Gene3D" id="3.40.50.2300">
    <property type="match status" value="1"/>
</dbReference>
<dbReference type="KEGG" id="scf:Spaf_0265"/>
<reference evidence="11 12" key="1">
    <citation type="journal article" date="2012" name="PLoS ONE">
        <title>Complete Genome and Transcriptomes of Streptococcus parasanguinis FW213: Phylogenic Relations and Potential Virulence Mechanisms.</title>
        <authorList>
            <person name="Geng J."/>
            <person name="Chiu C.H."/>
            <person name="Tang P."/>
            <person name="Chen Y."/>
            <person name="Shieh H.R."/>
            <person name="Hu S."/>
            <person name="Chen Y.Y."/>
        </authorList>
    </citation>
    <scope>NUCLEOTIDE SEQUENCE [LARGE SCALE GENOMIC DNA]</scope>
    <source>
        <strain evidence="11 12">FW213</strain>
    </source>
</reference>
<evidence type="ECO:0000256" key="6">
    <source>
        <dbReference type="ARBA" id="ARBA00023125"/>
    </source>
</evidence>
<evidence type="ECO:0000256" key="4">
    <source>
        <dbReference type="ARBA" id="ARBA00023012"/>
    </source>
</evidence>
<evidence type="ECO:0000256" key="3">
    <source>
        <dbReference type="ARBA" id="ARBA00022553"/>
    </source>
</evidence>
<sequence length="440" mass="51251">MNKGDRMYKVLLVDDEYMITEGLKKLIPFDHWNMEVVATAEDADQALDYVREHPVDVVITDVNMPGKTGLQMIAEMKDLIPDAAFIIMSGYQDFEYVKTALNLRVADYLLKPVNKVEMGNILEKIRNQIQQPSQELANRLIHDDISEEEFCRYIAGRNSLWIGIAKEKKGFISSSYQVLGQNLQLFISDQEEEAMIEKAFEPPYKEHFHQFKDLVERSLFYGAIPLNQDEEVFHYYEPAYRVIMQGNIQQILEELDWLEKMILEKTPKVSLTKQLFIQFLMDVFHLFEYLQGDDLADVVKKVHDAATFSEMIGFIQEELSRFLSHYRMNENVASVLQVISRDYQKELSLKDISQALFINPVYLGQLIKRETNATFAELLNKQRIKAAQQLLLSTNDSIEDICYKVGYSNVGYFYKIFRKLCGKSPKTYRLQVMTEHAEDE</sequence>
<evidence type="ECO:0000313" key="12">
    <source>
        <dbReference type="Proteomes" id="UP000002865"/>
    </source>
</evidence>
<evidence type="ECO:0000256" key="7">
    <source>
        <dbReference type="ARBA" id="ARBA00023163"/>
    </source>
</evidence>
<dbReference type="Proteomes" id="UP000002865">
    <property type="component" value="Chromosome"/>
</dbReference>
<evidence type="ECO:0000259" key="10">
    <source>
        <dbReference type="PROSITE" id="PS50110"/>
    </source>
</evidence>
<dbReference type="PROSITE" id="PS00041">
    <property type="entry name" value="HTH_ARAC_FAMILY_1"/>
    <property type="match status" value="1"/>
</dbReference>
<keyword evidence="6 11" id="KW-0238">DNA-binding</keyword>
<feature type="domain" description="Response regulatory" evidence="10">
    <location>
        <begin position="9"/>
        <end position="126"/>
    </location>
</feature>
<dbReference type="PaxDb" id="1114965-Spaf_0265"/>
<dbReference type="CDD" id="cd17536">
    <property type="entry name" value="REC_YesN-like"/>
    <property type="match status" value="1"/>
</dbReference>
<dbReference type="Pfam" id="PF00072">
    <property type="entry name" value="Response_reg"/>
    <property type="match status" value="1"/>
</dbReference>
<dbReference type="Pfam" id="PF12833">
    <property type="entry name" value="HTH_18"/>
    <property type="match status" value="1"/>
</dbReference>
<dbReference type="SUPFAM" id="SSF46689">
    <property type="entry name" value="Homeodomain-like"/>
    <property type="match status" value="1"/>
</dbReference>
<evidence type="ECO:0000313" key="11">
    <source>
        <dbReference type="EMBL" id="AFJ25288.1"/>
    </source>
</evidence>
<name>I1ZJR4_STRPA</name>
<dbReference type="GO" id="GO:0043565">
    <property type="term" value="F:sequence-specific DNA binding"/>
    <property type="evidence" value="ECO:0007669"/>
    <property type="project" value="InterPro"/>
</dbReference>
<dbReference type="InterPro" id="IPR011006">
    <property type="entry name" value="CheY-like_superfamily"/>
</dbReference>
<dbReference type="AlphaFoldDB" id="I1ZJR4"/>
<dbReference type="InterPro" id="IPR001789">
    <property type="entry name" value="Sig_transdc_resp-reg_receiver"/>
</dbReference>
<evidence type="ECO:0000256" key="5">
    <source>
        <dbReference type="ARBA" id="ARBA00023015"/>
    </source>
</evidence>
<dbReference type="InterPro" id="IPR020449">
    <property type="entry name" value="Tscrpt_reg_AraC-type_HTH"/>
</dbReference>
<dbReference type="GO" id="GO:0005737">
    <property type="term" value="C:cytoplasm"/>
    <property type="evidence" value="ECO:0007669"/>
    <property type="project" value="UniProtKB-SubCell"/>
</dbReference>
<organism evidence="11 12">
    <name type="scientific">Streptococcus parasanguinis FW213</name>
    <dbReference type="NCBI Taxonomy" id="1114965"/>
    <lineage>
        <taxon>Bacteria</taxon>
        <taxon>Bacillati</taxon>
        <taxon>Bacillota</taxon>
        <taxon>Bacilli</taxon>
        <taxon>Lactobacillales</taxon>
        <taxon>Streptococcaceae</taxon>
        <taxon>Streptococcus</taxon>
    </lineage>
</organism>
<feature type="modified residue" description="4-aspartylphosphate" evidence="8">
    <location>
        <position position="61"/>
    </location>
</feature>